<dbReference type="Gene3D" id="3.40.50.300">
    <property type="entry name" value="P-loop containing nucleotide triphosphate hydrolases"/>
    <property type="match status" value="1"/>
</dbReference>
<comment type="similarity">
    <text evidence="1">Belongs to the TRAFAC class TrmE-Era-EngA-EngB-Septin-like GTPase superfamily. Septin GTPase family.</text>
</comment>
<gene>
    <name evidence="5" type="ORF">N7G274_000422</name>
</gene>
<evidence type="ECO:0000313" key="6">
    <source>
        <dbReference type="Proteomes" id="UP001590950"/>
    </source>
</evidence>
<protein>
    <recommendedName>
        <fullName evidence="4">Septin-type G domain-containing protein</fullName>
    </recommendedName>
</protein>
<dbReference type="InterPro" id="IPR030379">
    <property type="entry name" value="G_SEPTIN_dom"/>
</dbReference>
<evidence type="ECO:0000256" key="3">
    <source>
        <dbReference type="SAM" id="Phobius"/>
    </source>
</evidence>
<keyword evidence="1" id="KW-0547">Nucleotide-binding</keyword>
<sequence length="720" mass="78825">MRPGMDVLGARPRKDLDPSLPPLGHGLPTSFRMATEEELDGSSTARSERDSDSAYGVQSLQSTIYEPPSLYKDKKAEDSLEDDGESQSGRRRSTLKSQPKLLTRDLSWGSVEHHSTNTGNSSPRQPGQEGPSPPSMSHSLASLSLDSQAPLSSLPSSPKSTSNRSLRPSDEESMDDGGSQAIASSEDDDAEPQPEIQDSAPQLIMPSIKMPSRRPFTERGKSMGRLKVLIAGDSGVGKSSLIKSIVQTCEDIVHVDPLSPSLPTIGKLTNPTSKSMQNKPSVRTTQHITEVFASTKPYPTWWSDIEDTKVLRRRKSMGDTVLERNLCFVDTPGYSNGISRIETIQSILQYIEIQLTKPFSAPTASEGDIAGLLSGSGGTQVDVVFYLIAQELKDEDILFLQRLTAITNVLLMIAKSDTLSLEEIEMLRRSIDKLQQADIRLFTFSSDTLATQSSFTICSAHSNDDDNMDASMLMSPDYVQPLIPSELAALVQQVFQPDNIACLRHLAAKKLVHAQGSRIFSTQTAIQRSTSSPLTSRPESLESSPSSLNTVQSLVSFTHNISPYNQARIADHTQQEEKLAQIRLAKWAGELQRSLQNERARYEAIARGERAVWLTEKLGECVNDGALALTKSSNPAAPTEKGTLSANPEISRASGHRGLLDAGDPLGLLRWNEAMRRRGWIAFQVVGSFGILGAMAVWLARTWASESYTQWTWVWSGGRT</sequence>
<feature type="region of interest" description="Disordered" evidence="2">
    <location>
        <begin position="524"/>
        <end position="546"/>
    </location>
</feature>
<dbReference type="SUPFAM" id="SSF52540">
    <property type="entry name" value="P-loop containing nucleoside triphosphate hydrolases"/>
    <property type="match status" value="1"/>
</dbReference>
<name>A0ABR4ATC9_9LECA</name>
<dbReference type="PROSITE" id="PS00675">
    <property type="entry name" value="SIGMA54_INTERACT_1"/>
    <property type="match status" value="1"/>
</dbReference>
<dbReference type="InterPro" id="IPR027417">
    <property type="entry name" value="P-loop_NTPase"/>
</dbReference>
<evidence type="ECO:0000313" key="5">
    <source>
        <dbReference type="EMBL" id="KAL2048510.1"/>
    </source>
</evidence>
<evidence type="ECO:0000256" key="1">
    <source>
        <dbReference type="RuleBase" id="RU004560"/>
    </source>
</evidence>
<dbReference type="Pfam" id="PF00735">
    <property type="entry name" value="Septin"/>
    <property type="match status" value="1"/>
</dbReference>
<feature type="region of interest" description="Disordered" evidence="2">
    <location>
        <begin position="1"/>
        <end position="214"/>
    </location>
</feature>
<dbReference type="InterPro" id="IPR025662">
    <property type="entry name" value="Sigma_54_int_dom_ATP-bd_1"/>
</dbReference>
<feature type="compositionally biased region" description="Low complexity" evidence="2">
    <location>
        <begin position="528"/>
        <end position="546"/>
    </location>
</feature>
<keyword evidence="3" id="KW-1133">Transmembrane helix</keyword>
<feature type="compositionally biased region" description="Low complexity" evidence="2">
    <location>
        <begin position="135"/>
        <end position="166"/>
    </location>
</feature>
<feature type="region of interest" description="Disordered" evidence="2">
    <location>
        <begin position="264"/>
        <end position="283"/>
    </location>
</feature>
<dbReference type="EMBL" id="JBEFKJ010000001">
    <property type="protein sequence ID" value="KAL2048510.1"/>
    <property type="molecule type" value="Genomic_DNA"/>
</dbReference>
<feature type="domain" description="Septin-type G" evidence="4">
    <location>
        <begin position="222"/>
        <end position="521"/>
    </location>
</feature>
<feature type="compositionally biased region" description="Polar residues" evidence="2">
    <location>
        <begin position="116"/>
        <end position="125"/>
    </location>
</feature>
<reference evidence="5 6" key="1">
    <citation type="submission" date="2024-09" db="EMBL/GenBank/DDBJ databases">
        <title>Rethinking Asexuality: The Enigmatic Case of Functional Sexual Genes in Lepraria (Stereocaulaceae).</title>
        <authorList>
            <person name="Doellman M."/>
            <person name="Sun Y."/>
            <person name="Barcenas-Pena A."/>
            <person name="Lumbsch H.T."/>
            <person name="Grewe F."/>
        </authorList>
    </citation>
    <scope>NUCLEOTIDE SEQUENCE [LARGE SCALE GENOMIC DNA]</scope>
    <source>
        <strain evidence="5 6">Mercado 3170</strain>
    </source>
</reference>
<feature type="compositionally biased region" description="Polar residues" evidence="2">
    <location>
        <begin position="267"/>
        <end position="283"/>
    </location>
</feature>
<keyword evidence="3" id="KW-0812">Transmembrane</keyword>
<proteinExistence type="inferred from homology"/>
<evidence type="ECO:0000259" key="4">
    <source>
        <dbReference type="PROSITE" id="PS51719"/>
    </source>
</evidence>
<dbReference type="PROSITE" id="PS51719">
    <property type="entry name" value="G_SEPTIN"/>
    <property type="match status" value="1"/>
</dbReference>
<organism evidence="5 6">
    <name type="scientific">Stereocaulon virgatum</name>
    <dbReference type="NCBI Taxonomy" id="373712"/>
    <lineage>
        <taxon>Eukaryota</taxon>
        <taxon>Fungi</taxon>
        <taxon>Dikarya</taxon>
        <taxon>Ascomycota</taxon>
        <taxon>Pezizomycotina</taxon>
        <taxon>Lecanoromycetes</taxon>
        <taxon>OSLEUM clade</taxon>
        <taxon>Lecanoromycetidae</taxon>
        <taxon>Lecanorales</taxon>
        <taxon>Lecanorineae</taxon>
        <taxon>Stereocaulaceae</taxon>
        <taxon>Stereocaulon</taxon>
    </lineage>
</organism>
<feature type="transmembrane region" description="Helical" evidence="3">
    <location>
        <begin position="680"/>
        <end position="700"/>
    </location>
</feature>
<dbReference type="PANTHER" id="PTHR18884">
    <property type="entry name" value="SEPTIN"/>
    <property type="match status" value="1"/>
</dbReference>
<evidence type="ECO:0000256" key="2">
    <source>
        <dbReference type="SAM" id="MobiDB-lite"/>
    </source>
</evidence>
<comment type="caution">
    <text evidence="5">The sequence shown here is derived from an EMBL/GenBank/DDBJ whole genome shotgun (WGS) entry which is preliminary data.</text>
</comment>
<keyword evidence="1" id="KW-0342">GTP-binding</keyword>
<dbReference type="Proteomes" id="UP001590950">
    <property type="component" value="Unassembled WGS sequence"/>
</dbReference>
<keyword evidence="6" id="KW-1185">Reference proteome</keyword>
<accession>A0ABR4ATC9</accession>
<keyword evidence="3" id="KW-0472">Membrane</keyword>